<evidence type="ECO:0000313" key="3">
    <source>
        <dbReference type="Proteomes" id="UP000324222"/>
    </source>
</evidence>
<dbReference type="Proteomes" id="UP000324222">
    <property type="component" value="Unassembled WGS sequence"/>
</dbReference>
<keyword evidence="3" id="KW-1185">Reference proteome</keyword>
<dbReference type="EMBL" id="VSRR010064846">
    <property type="protein sequence ID" value="MPC84229.1"/>
    <property type="molecule type" value="Genomic_DNA"/>
</dbReference>
<dbReference type="AlphaFoldDB" id="A0A5B7IQ47"/>
<sequence length="79" mass="9038">MLQSQRSPKALLPSRDEGAPGHTLLRLPSHHIKPRQKAALPPIIGHYTAQIDHLEETRTCCQRKLPINTSLFCDYFEHQ</sequence>
<organism evidence="2 3">
    <name type="scientific">Portunus trituberculatus</name>
    <name type="common">Swimming crab</name>
    <name type="synonym">Neptunus trituberculatus</name>
    <dbReference type="NCBI Taxonomy" id="210409"/>
    <lineage>
        <taxon>Eukaryota</taxon>
        <taxon>Metazoa</taxon>
        <taxon>Ecdysozoa</taxon>
        <taxon>Arthropoda</taxon>
        <taxon>Crustacea</taxon>
        <taxon>Multicrustacea</taxon>
        <taxon>Malacostraca</taxon>
        <taxon>Eumalacostraca</taxon>
        <taxon>Eucarida</taxon>
        <taxon>Decapoda</taxon>
        <taxon>Pleocyemata</taxon>
        <taxon>Brachyura</taxon>
        <taxon>Eubrachyura</taxon>
        <taxon>Portunoidea</taxon>
        <taxon>Portunidae</taxon>
        <taxon>Portuninae</taxon>
        <taxon>Portunus</taxon>
    </lineage>
</organism>
<proteinExistence type="predicted"/>
<gene>
    <name evidence="2" type="ORF">E2C01_078958</name>
</gene>
<evidence type="ECO:0000256" key="1">
    <source>
        <dbReference type="SAM" id="MobiDB-lite"/>
    </source>
</evidence>
<reference evidence="2 3" key="1">
    <citation type="submission" date="2019-05" db="EMBL/GenBank/DDBJ databases">
        <title>Another draft genome of Portunus trituberculatus and its Hox gene families provides insights of decapod evolution.</title>
        <authorList>
            <person name="Jeong J.-H."/>
            <person name="Song I."/>
            <person name="Kim S."/>
            <person name="Choi T."/>
            <person name="Kim D."/>
            <person name="Ryu S."/>
            <person name="Kim W."/>
        </authorList>
    </citation>
    <scope>NUCLEOTIDE SEQUENCE [LARGE SCALE GENOMIC DNA]</scope>
    <source>
        <tissue evidence="2">Muscle</tissue>
    </source>
</reference>
<name>A0A5B7IQ47_PORTR</name>
<comment type="caution">
    <text evidence="2">The sequence shown here is derived from an EMBL/GenBank/DDBJ whole genome shotgun (WGS) entry which is preliminary data.</text>
</comment>
<feature type="region of interest" description="Disordered" evidence="1">
    <location>
        <begin position="1"/>
        <end position="25"/>
    </location>
</feature>
<protein>
    <submittedName>
        <fullName evidence="2">Uncharacterized protein</fullName>
    </submittedName>
</protein>
<evidence type="ECO:0000313" key="2">
    <source>
        <dbReference type="EMBL" id="MPC84229.1"/>
    </source>
</evidence>
<accession>A0A5B7IQ47</accession>